<dbReference type="GO" id="GO:0005886">
    <property type="term" value="C:plasma membrane"/>
    <property type="evidence" value="ECO:0007669"/>
    <property type="project" value="UniProtKB-SubCell"/>
</dbReference>
<keyword evidence="5 6" id="KW-0472">Membrane</keyword>
<name>A0A919JME3_9ACTN</name>
<reference evidence="8" key="1">
    <citation type="submission" date="2021-01" db="EMBL/GenBank/DDBJ databases">
        <title>Whole genome shotgun sequence of Actinoplanes nipponensis NBRC 14063.</title>
        <authorList>
            <person name="Komaki H."/>
            <person name="Tamura T."/>
        </authorList>
    </citation>
    <scope>NUCLEOTIDE SEQUENCE</scope>
    <source>
        <strain evidence="8">NBRC 14063</strain>
    </source>
</reference>
<feature type="domain" description="Phage shock protein PspC N-terminal" evidence="7">
    <location>
        <begin position="3"/>
        <end position="60"/>
    </location>
</feature>
<gene>
    <name evidence="8" type="ORF">Ani05nite_53860</name>
</gene>
<evidence type="ECO:0000256" key="6">
    <source>
        <dbReference type="SAM" id="Phobius"/>
    </source>
</evidence>
<dbReference type="InterPro" id="IPR007168">
    <property type="entry name" value="Phageshock_PspC_N"/>
</dbReference>
<dbReference type="PANTHER" id="PTHR33885:SF3">
    <property type="entry name" value="PHAGE SHOCK PROTEIN C"/>
    <property type="match status" value="1"/>
</dbReference>
<proteinExistence type="predicted"/>
<evidence type="ECO:0000313" key="9">
    <source>
        <dbReference type="Proteomes" id="UP000647172"/>
    </source>
</evidence>
<comment type="caution">
    <text evidence="8">The sequence shown here is derived from an EMBL/GenBank/DDBJ whole genome shotgun (WGS) entry which is preliminary data.</text>
</comment>
<feature type="transmembrane region" description="Helical" evidence="6">
    <location>
        <begin position="34"/>
        <end position="57"/>
    </location>
</feature>
<evidence type="ECO:0000256" key="5">
    <source>
        <dbReference type="ARBA" id="ARBA00023136"/>
    </source>
</evidence>
<keyword evidence="2" id="KW-1003">Cell membrane</keyword>
<organism evidence="8 9">
    <name type="scientific">Actinoplanes nipponensis</name>
    <dbReference type="NCBI Taxonomy" id="135950"/>
    <lineage>
        <taxon>Bacteria</taxon>
        <taxon>Bacillati</taxon>
        <taxon>Actinomycetota</taxon>
        <taxon>Actinomycetes</taxon>
        <taxon>Micromonosporales</taxon>
        <taxon>Micromonosporaceae</taxon>
        <taxon>Actinoplanes</taxon>
    </lineage>
</organism>
<dbReference type="Proteomes" id="UP000647172">
    <property type="component" value="Unassembled WGS sequence"/>
</dbReference>
<dbReference type="EMBL" id="BOMQ01000063">
    <property type="protein sequence ID" value="GIE51852.1"/>
    <property type="molecule type" value="Genomic_DNA"/>
</dbReference>
<evidence type="ECO:0000313" key="8">
    <source>
        <dbReference type="EMBL" id="GIE51852.1"/>
    </source>
</evidence>
<protein>
    <submittedName>
        <fullName evidence="8">PspC domain-containing protein</fullName>
    </submittedName>
</protein>
<dbReference type="RefSeq" id="WP_203772772.1">
    <property type="nucleotide sequence ID" value="NZ_BAAAYJ010000085.1"/>
</dbReference>
<comment type="subcellular location">
    <subcellularLocation>
        <location evidence="1">Cell membrane</location>
        <topology evidence="1">Single-pass membrane protein</topology>
    </subcellularLocation>
</comment>
<accession>A0A919JME3</accession>
<dbReference type="PANTHER" id="PTHR33885">
    <property type="entry name" value="PHAGE SHOCK PROTEIN C"/>
    <property type="match status" value="1"/>
</dbReference>
<evidence type="ECO:0000259" key="7">
    <source>
        <dbReference type="Pfam" id="PF04024"/>
    </source>
</evidence>
<evidence type="ECO:0000256" key="2">
    <source>
        <dbReference type="ARBA" id="ARBA00022475"/>
    </source>
</evidence>
<dbReference type="Pfam" id="PF04024">
    <property type="entry name" value="PspC"/>
    <property type="match status" value="1"/>
</dbReference>
<keyword evidence="3 6" id="KW-0812">Transmembrane</keyword>
<dbReference type="AlphaFoldDB" id="A0A919JME3"/>
<dbReference type="InterPro" id="IPR052027">
    <property type="entry name" value="PspC"/>
</dbReference>
<evidence type="ECO:0000256" key="3">
    <source>
        <dbReference type="ARBA" id="ARBA00022692"/>
    </source>
</evidence>
<sequence length="60" mass="6844">MTRRLARPRDDRWIAGVCSALARRFGVSSGVMRLIFVVSCLLPGPQFLIYLILWVLLPNE</sequence>
<evidence type="ECO:0000256" key="1">
    <source>
        <dbReference type="ARBA" id="ARBA00004162"/>
    </source>
</evidence>
<evidence type="ECO:0000256" key="4">
    <source>
        <dbReference type="ARBA" id="ARBA00022989"/>
    </source>
</evidence>
<keyword evidence="9" id="KW-1185">Reference proteome</keyword>
<keyword evidence="4 6" id="KW-1133">Transmembrane helix</keyword>